<evidence type="ECO:0000313" key="13">
    <source>
        <dbReference type="Proteomes" id="UP001431572"/>
    </source>
</evidence>
<organism evidence="10 12">
    <name type="scientific">Candidatus Chlorohelix allophototropha</name>
    <dbReference type="NCBI Taxonomy" id="3003348"/>
    <lineage>
        <taxon>Bacteria</taxon>
        <taxon>Bacillati</taxon>
        <taxon>Chloroflexota</taxon>
        <taxon>Chloroflexia</taxon>
        <taxon>Candidatus Chloroheliales</taxon>
        <taxon>Candidatus Chloroheliaceae</taxon>
        <taxon>Candidatus Chlorohelix</taxon>
    </lineage>
</organism>
<dbReference type="Pfam" id="PF17768">
    <property type="entry name" value="RecJ_OB"/>
    <property type="match status" value="1"/>
</dbReference>
<evidence type="ECO:0000259" key="8">
    <source>
        <dbReference type="Pfam" id="PF02272"/>
    </source>
</evidence>
<dbReference type="NCBIfam" id="TIGR00644">
    <property type="entry name" value="recJ"/>
    <property type="match status" value="1"/>
</dbReference>
<reference evidence="11" key="2">
    <citation type="journal article" date="2024" name="Nature">
        <title>Anoxygenic phototroph of the Chloroflexota uses a type I reaction centre.</title>
        <authorList>
            <person name="Tsuji J.M."/>
            <person name="Shaw N.A."/>
            <person name="Nagashima S."/>
            <person name="Venkiteswaran J.J."/>
            <person name="Schiff S.L."/>
            <person name="Watanabe T."/>
            <person name="Fukui M."/>
            <person name="Hanada S."/>
            <person name="Tank M."/>
            <person name="Neufeld J.D."/>
        </authorList>
    </citation>
    <scope>NUCLEOTIDE SEQUENCE</scope>
    <source>
        <strain evidence="11">L227-S17</strain>
    </source>
</reference>
<comment type="similarity">
    <text evidence="1">Belongs to the RecJ family.</text>
</comment>
<evidence type="ECO:0000313" key="11">
    <source>
        <dbReference type="EMBL" id="WJW67649.1"/>
    </source>
</evidence>
<protein>
    <recommendedName>
        <fullName evidence="2">Single-stranded-DNA-specific exonuclease RecJ</fullName>
    </recommendedName>
</protein>
<gene>
    <name evidence="10" type="primary">recJ</name>
    <name evidence="10" type="ORF">HXX08_07880</name>
    <name evidence="11" type="ORF">OZ401_000921</name>
</gene>
<evidence type="ECO:0000256" key="3">
    <source>
        <dbReference type="ARBA" id="ARBA00022722"/>
    </source>
</evidence>
<dbReference type="Proteomes" id="UP000521676">
    <property type="component" value="Unassembled WGS sequence"/>
</dbReference>
<dbReference type="PANTHER" id="PTHR30255:SF2">
    <property type="entry name" value="SINGLE-STRANDED-DNA-SPECIFIC EXONUCLEASE RECJ"/>
    <property type="match status" value="1"/>
</dbReference>
<dbReference type="InterPro" id="IPR038763">
    <property type="entry name" value="DHH_sf"/>
</dbReference>
<feature type="coiled-coil region" evidence="6">
    <location>
        <begin position="323"/>
        <end position="350"/>
    </location>
</feature>
<accession>A0A8T7LXT6</accession>
<dbReference type="GO" id="GO:0006310">
    <property type="term" value="P:DNA recombination"/>
    <property type="evidence" value="ECO:0007669"/>
    <property type="project" value="InterPro"/>
</dbReference>
<evidence type="ECO:0000256" key="1">
    <source>
        <dbReference type="ARBA" id="ARBA00005915"/>
    </source>
</evidence>
<dbReference type="InterPro" id="IPR041122">
    <property type="entry name" value="RecJ_OB"/>
</dbReference>
<dbReference type="Pfam" id="PF02272">
    <property type="entry name" value="DHHA1"/>
    <property type="match status" value="1"/>
</dbReference>
<sequence length="587" mass="64481">MSQADIPESGDPSSTLKGRRERIWVMPNPIPSEFLDRVSESGYGALIAQLLYNRNLRTPEAIEYFFNADYSRLADPYLIKDMDRAVKRIQQALSAHETLAIYGDFDADGVTACSLLVQYFRSLGVEVIPRIPHRVDEGYGLNPPALTRLHEQGVTLVITVDCGVSNVAEVAFASGLGMDIIVTDHHRPPDPLPQAYAILNVRQEGCQYPYKGVAGVGMAFHLVRALSKAGIKGNGLKPSDLLDLVALGTVADISPLNGENRVLVASGLRALNRTSRPGIIALIDAAGLKQGELEASSIGFGLAPRINAAGRVDDAILAYQLLLTDSLSEARELANQLNSKNRERQDMLSTVLEEARYQVAEKRLAEKNKLMLLSGTNWQAGIVGLVAGRLCEEYSRPVVVVERSGEHCKGSARSIYAFNIIEALSECSDLLERFGGHRQAAGFTVAASNLAELESRLYKIADRMTDSDLQPRLLVDAIIEPDQIMSAYTESRLLAPFGSENLQPLYACTGLKVREARPVGIDGSHLRLKLFNPHNMKTLEGIAFRAGWRAVDMKPGKLIDVAFNLDQNMWHGQKRLEVYIKDMRFSA</sequence>
<feature type="domain" description="RecJ OB" evidence="9">
    <location>
        <begin position="475"/>
        <end position="582"/>
    </location>
</feature>
<evidence type="ECO:0000313" key="12">
    <source>
        <dbReference type="Proteomes" id="UP000521676"/>
    </source>
</evidence>
<feature type="domain" description="DDH" evidence="7">
    <location>
        <begin position="100"/>
        <end position="249"/>
    </location>
</feature>
<keyword evidence="13" id="KW-1185">Reference proteome</keyword>
<dbReference type="AlphaFoldDB" id="A0A8T7LXT6"/>
<dbReference type="Gene3D" id="3.90.1640.30">
    <property type="match status" value="1"/>
</dbReference>
<dbReference type="PANTHER" id="PTHR30255">
    <property type="entry name" value="SINGLE-STRANDED-DNA-SPECIFIC EXONUCLEASE RECJ"/>
    <property type="match status" value="1"/>
</dbReference>
<feature type="domain" description="DHHA1" evidence="8">
    <location>
        <begin position="373"/>
        <end position="456"/>
    </location>
</feature>
<dbReference type="InterPro" id="IPR004610">
    <property type="entry name" value="RecJ"/>
</dbReference>
<reference evidence="10 12" key="1">
    <citation type="submission" date="2020-06" db="EMBL/GenBank/DDBJ databases">
        <title>Anoxygenic phototrophic Chloroflexota member uses a Type I reaction center.</title>
        <authorList>
            <person name="Tsuji J.M."/>
            <person name="Shaw N.A."/>
            <person name="Nagashima S."/>
            <person name="Venkiteswaran J."/>
            <person name="Schiff S.L."/>
            <person name="Hanada S."/>
            <person name="Tank M."/>
            <person name="Neufeld J.D."/>
        </authorList>
    </citation>
    <scope>NUCLEOTIDE SEQUENCE [LARGE SCALE GENOMIC DNA]</scope>
    <source>
        <strain evidence="10">L227-S17</strain>
    </source>
</reference>
<keyword evidence="6" id="KW-0175">Coiled coil</keyword>
<keyword evidence="5 10" id="KW-0269">Exonuclease</keyword>
<dbReference type="InterPro" id="IPR051673">
    <property type="entry name" value="SSDNA_exonuclease_RecJ"/>
</dbReference>
<dbReference type="InterPro" id="IPR001667">
    <property type="entry name" value="DDH_dom"/>
</dbReference>
<evidence type="ECO:0000256" key="5">
    <source>
        <dbReference type="ARBA" id="ARBA00022839"/>
    </source>
</evidence>
<dbReference type="Pfam" id="PF01368">
    <property type="entry name" value="DHH"/>
    <property type="match status" value="1"/>
</dbReference>
<dbReference type="EMBL" id="CP128399">
    <property type="protein sequence ID" value="WJW67649.1"/>
    <property type="molecule type" value="Genomic_DNA"/>
</dbReference>
<evidence type="ECO:0000313" key="10">
    <source>
        <dbReference type="EMBL" id="NWJ45783.1"/>
    </source>
</evidence>
<dbReference type="GO" id="GO:0006281">
    <property type="term" value="P:DNA repair"/>
    <property type="evidence" value="ECO:0007669"/>
    <property type="project" value="InterPro"/>
</dbReference>
<keyword evidence="4" id="KW-0378">Hydrolase</keyword>
<dbReference type="RefSeq" id="WP_341469539.1">
    <property type="nucleotide sequence ID" value="NZ_CP128399.1"/>
</dbReference>
<dbReference type="GO" id="GO:0008409">
    <property type="term" value="F:5'-3' exonuclease activity"/>
    <property type="evidence" value="ECO:0007669"/>
    <property type="project" value="InterPro"/>
</dbReference>
<dbReference type="InterPro" id="IPR003156">
    <property type="entry name" value="DHHA1_dom"/>
</dbReference>
<evidence type="ECO:0000259" key="9">
    <source>
        <dbReference type="Pfam" id="PF17768"/>
    </source>
</evidence>
<evidence type="ECO:0000259" key="7">
    <source>
        <dbReference type="Pfam" id="PF01368"/>
    </source>
</evidence>
<name>A0A8T7LXT6_9CHLR</name>
<dbReference type="SUPFAM" id="SSF64182">
    <property type="entry name" value="DHH phosphoesterases"/>
    <property type="match status" value="1"/>
</dbReference>
<proteinExistence type="inferred from homology"/>
<keyword evidence="3" id="KW-0540">Nuclease</keyword>
<evidence type="ECO:0000256" key="4">
    <source>
        <dbReference type="ARBA" id="ARBA00022801"/>
    </source>
</evidence>
<dbReference type="Proteomes" id="UP001431572">
    <property type="component" value="Chromosome 1"/>
</dbReference>
<dbReference type="Gene3D" id="3.10.310.30">
    <property type="match status" value="1"/>
</dbReference>
<evidence type="ECO:0000256" key="6">
    <source>
        <dbReference type="SAM" id="Coils"/>
    </source>
</evidence>
<dbReference type="EMBL" id="JACATZ010000001">
    <property type="protein sequence ID" value="NWJ45783.1"/>
    <property type="molecule type" value="Genomic_DNA"/>
</dbReference>
<dbReference type="GO" id="GO:0003676">
    <property type="term" value="F:nucleic acid binding"/>
    <property type="evidence" value="ECO:0007669"/>
    <property type="project" value="InterPro"/>
</dbReference>
<evidence type="ECO:0000256" key="2">
    <source>
        <dbReference type="ARBA" id="ARBA00019841"/>
    </source>
</evidence>